<feature type="domain" description="ABC transporter" evidence="4">
    <location>
        <begin position="15"/>
        <end position="243"/>
    </location>
</feature>
<dbReference type="GO" id="GO:0005524">
    <property type="term" value="F:ATP binding"/>
    <property type="evidence" value="ECO:0007669"/>
    <property type="project" value="UniProtKB-KW"/>
</dbReference>
<dbReference type="InterPro" id="IPR027417">
    <property type="entry name" value="P-loop_NTPase"/>
</dbReference>
<dbReference type="PROSITE" id="PS00211">
    <property type="entry name" value="ABC_TRANSPORTER_1"/>
    <property type="match status" value="1"/>
</dbReference>
<gene>
    <name evidence="5" type="ORF">E1298_00465</name>
</gene>
<evidence type="ECO:0000256" key="2">
    <source>
        <dbReference type="ARBA" id="ARBA00022741"/>
    </source>
</evidence>
<evidence type="ECO:0000256" key="3">
    <source>
        <dbReference type="ARBA" id="ARBA00022840"/>
    </source>
</evidence>
<dbReference type="GO" id="GO:0016887">
    <property type="term" value="F:ATP hydrolysis activity"/>
    <property type="evidence" value="ECO:0007669"/>
    <property type="project" value="InterPro"/>
</dbReference>
<dbReference type="SUPFAM" id="SSF52540">
    <property type="entry name" value="P-loop containing nucleoside triphosphate hydrolases"/>
    <property type="match status" value="1"/>
</dbReference>
<keyword evidence="3 5" id="KW-0067">ATP-binding</keyword>
<evidence type="ECO:0000313" key="5">
    <source>
        <dbReference type="EMBL" id="TDD98170.1"/>
    </source>
</evidence>
<keyword evidence="6" id="KW-1185">Reference proteome</keyword>
<dbReference type="AlphaFoldDB" id="A0A4R5CHZ9"/>
<organism evidence="5 6">
    <name type="scientific">Actinomadura rubrisoli</name>
    <dbReference type="NCBI Taxonomy" id="2530368"/>
    <lineage>
        <taxon>Bacteria</taxon>
        <taxon>Bacillati</taxon>
        <taxon>Actinomycetota</taxon>
        <taxon>Actinomycetes</taxon>
        <taxon>Streptosporangiales</taxon>
        <taxon>Thermomonosporaceae</taxon>
        <taxon>Actinomadura</taxon>
    </lineage>
</organism>
<dbReference type="Gene3D" id="3.40.50.300">
    <property type="entry name" value="P-loop containing nucleotide triphosphate hydrolases"/>
    <property type="match status" value="1"/>
</dbReference>
<sequence length="267" mass="29305">MSTDVPADFSTGAAVRLRGVGKRFGGGVEAIGGLDLSVGSEEFVSIVGSSGCGKSTLLRIIAGLVPNTSGSVEVHGEPVVAPRRDVGMMFQRPALLAWKTSLENVLLPVRMRRRVEDDDLREAMRLLGLFHLEGFEHHFPQQLSGGMQQRVALARLMMTGAGVRLLDEPFGAVDELTRELLNLELLRIHERTASSTIFVTHNITEAVLLADRVIVMTPRPGRIAADVAVHLERPRSLKMTYSPRFQEIALTVREGIQLPQADRRRGE</sequence>
<dbReference type="OrthoDB" id="3514167at2"/>
<dbReference type="InterPro" id="IPR003439">
    <property type="entry name" value="ABC_transporter-like_ATP-bd"/>
</dbReference>
<dbReference type="InterPro" id="IPR017871">
    <property type="entry name" value="ABC_transporter-like_CS"/>
</dbReference>
<dbReference type="InterPro" id="IPR050166">
    <property type="entry name" value="ABC_transporter_ATP-bind"/>
</dbReference>
<dbReference type="PANTHER" id="PTHR42788:SF13">
    <property type="entry name" value="ALIPHATIC SULFONATES IMPORT ATP-BINDING PROTEIN SSUB"/>
    <property type="match status" value="1"/>
</dbReference>
<protein>
    <submittedName>
        <fullName evidence="5">ABC transporter ATP-binding protein</fullName>
    </submittedName>
</protein>
<evidence type="ECO:0000256" key="1">
    <source>
        <dbReference type="ARBA" id="ARBA00022448"/>
    </source>
</evidence>
<evidence type="ECO:0000259" key="4">
    <source>
        <dbReference type="PROSITE" id="PS50893"/>
    </source>
</evidence>
<proteinExistence type="predicted"/>
<dbReference type="CDD" id="cd03293">
    <property type="entry name" value="ABC_NrtD_SsuB_transporters"/>
    <property type="match status" value="1"/>
</dbReference>
<dbReference type="Proteomes" id="UP000294513">
    <property type="component" value="Unassembled WGS sequence"/>
</dbReference>
<dbReference type="PANTHER" id="PTHR42788">
    <property type="entry name" value="TAURINE IMPORT ATP-BINDING PROTEIN-RELATED"/>
    <property type="match status" value="1"/>
</dbReference>
<dbReference type="Pfam" id="PF00005">
    <property type="entry name" value="ABC_tran"/>
    <property type="match status" value="1"/>
</dbReference>
<comment type="caution">
    <text evidence="5">The sequence shown here is derived from an EMBL/GenBank/DDBJ whole genome shotgun (WGS) entry which is preliminary data.</text>
</comment>
<accession>A0A4R5CHZ9</accession>
<reference evidence="5 6" key="1">
    <citation type="submission" date="2019-03" db="EMBL/GenBank/DDBJ databases">
        <title>Draft genome sequences of novel Actinobacteria.</title>
        <authorList>
            <person name="Sahin N."/>
            <person name="Ay H."/>
            <person name="Saygin H."/>
        </authorList>
    </citation>
    <scope>NUCLEOTIDE SEQUENCE [LARGE SCALE GENOMIC DNA]</scope>
    <source>
        <strain evidence="5 6">H3C3</strain>
    </source>
</reference>
<name>A0A4R5CHZ9_9ACTN</name>
<dbReference type="RefSeq" id="WP_131888691.1">
    <property type="nucleotide sequence ID" value="NZ_SMKU01000001.1"/>
</dbReference>
<dbReference type="SMART" id="SM00382">
    <property type="entry name" value="AAA"/>
    <property type="match status" value="1"/>
</dbReference>
<keyword evidence="2" id="KW-0547">Nucleotide-binding</keyword>
<dbReference type="EMBL" id="SMKU01000001">
    <property type="protein sequence ID" value="TDD98170.1"/>
    <property type="molecule type" value="Genomic_DNA"/>
</dbReference>
<dbReference type="PROSITE" id="PS50893">
    <property type="entry name" value="ABC_TRANSPORTER_2"/>
    <property type="match status" value="1"/>
</dbReference>
<keyword evidence="1" id="KW-0813">Transport</keyword>
<evidence type="ECO:0000313" key="6">
    <source>
        <dbReference type="Proteomes" id="UP000294513"/>
    </source>
</evidence>
<dbReference type="InterPro" id="IPR003593">
    <property type="entry name" value="AAA+_ATPase"/>
</dbReference>